<evidence type="ECO:0000313" key="3">
    <source>
        <dbReference type="Proteomes" id="UP001066276"/>
    </source>
</evidence>
<evidence type="ECO:0000256" key="1">
    <source>
        <dbReference type="SAM" id="MobiDB-lite"/>
    </source>
</evidence>
<feature type="compositionally biased region" description="Basic and acidic residues" evidence="1">
    <location>
        <begin position="56"/>
        <end position="65"/>
    </location>
</feature>
<dbReference type="Proteomes" id="UP001066276">
    <property type="component" value="Chromosome 3_2"/>
</dbReference>
<gene>
    <name evidence="2" type="ORF">NDU88_003492</name>
</gene>
<organism evidence="2 3">
    <name type="scientific">Pleurodeles waltl</name>
    <name type="common">Iberian ribbed newt</name>
    <dbReference type="NCBI Taxonomy" id="8319"/>
    <lineage>
        <taxon>Eukaryota</taxon>
        <taxon>Metazoa</taxon>
        <taxon>Chordata</taxon>
        <taxon>Craniata</taxon>
        <taxon>Vertebrata</taxon>
        <taxon>Euteleostomi</taxon>
        <taxon>Amphibia</taxon>
        <taxon>Batrachia</taxon>
        <taxon>Caudata</taxon>
        <taxon>Salamandroidea</taxon>
        <taxon>Salamandridae</taxon>
        <taxon>Pleurodelinae</taxon>
        <taxon>Pleurodeles</taxon>
    </lineage>
</organism>
<comment type="caution">
    <text evidence="2">The sequence shown here is derived from an EMBL/GenBank/DDBJ whole genome shotgun (WGS) entry which is preliminary data.</text>
</comment>
<keyword evidence="3" id="KW-1185">Reference proteome</keyword>
<evidence type="ECO:0000313" key="2">
    <source>
        <dbReference type="EMBL" id="KAJ1178245.1"/>
    </source>
</evidence>
<proteinExistence type="predicted"/>
<protein>
    <submittedName>
        <fullName evidence="2">Uncharacterized protein</fullName>
    </submittedName>
</protein>
<feature type="region of interest" description="Disordered" evidence="1">
    <location>
        <begin position="1"/>
        <end position="104"/>
    </location>
</feature>
<accession>A0AAV7TPX1</accession>
<dbReference type="AlphaFoldDB" id="A0AAV7TPX1"/>
<feature type="compositionally biased region" description="Basic and acidic residues" evidence="1">
    <location>
        <begin position="30"/>
        <end position="48"/>
    </location>
</feature>
<reference evidence="2" key="1">
    <citation type="journal article" date="2022" name="bioRxiv">
        <title>Sequencing and chromosome-scale assembly of the giantPleurodeles waltlgenome.</title>
        <authorList>
            <person name="Brown T."/>
            <person name="Elewa A."/>
            <person name="Iarovenko S."/>
            <person name="Subramanian E."/>
            <person name="Araus A.J."/>
            <person name="Petzold A."/>
            <person name="Susuki M."/>
            <person name="Suzuki K.-i.T."/>
            <person name="Hayashi T."/>
            <person name="Toyoda A."/>
            <person name="Oliveira C."/>
            <person name="Osipova E."/>
            <person name="Leigh N.D."/>
            <person name="Simon A."/>
            <person name="Yun M.H."/>
        </authorList>
    </citation>
    <scope>NUCLEOTIDE SEQUENCE</scope>
    <source>
        <strain evidence="2">20211129_DDA</strain>
        <tissue evidence="2">Liver</tissue>
    </source>
</reference>
<feature type="compositionally biased region" description="Basic and acidic residues" evidence="1">
    <location>
        <begin position="9"/>
        <end position="23"/>
    </location>
</feature>
<dbReference type="EMBL" id="JANPWB010000006">
    <property type="protein sequence ID" value="KAJ1178245.1"/>
    <property type="molecule type" value="Genomic_DNA"/>
</dbReference>
<name>A0AAV7TPX1_PLEWA</name>
<sequence>MTSSFSPPVRERVDKELREREEDAGQEIKSVPDRRRGVANRKREDRKNHQPGTSHGSRELKERQGRSPRALKKTGEETEVTLEIPESGPLFRETEMADNPSSPEKEVAEVSSATAQAISPVVIKGFVTKMLAIVTTNPNGAIWEVQAEQARFGRIPGYF</sequence>